<dbReference type="SUPFAM" id="SSF53335">
    <property type="entry name" value="S-adenosyl-L-methionine-dependent methyltransferases"/>
    <property type="match status" value="1"/>
</dbReference>
<dbReference type="Pfam" id="PF13649">
    <property type="entry name" value="Methyltransf_25"/>
    <property type="match status" value="1"/>
</dbReference>
<protein>
    <submittedName>
        <fullName evidence="5">Methyltransferase domain-containing protein</fullName>
    </submittedName>
</protein>
<sequence>MAPVISPGWYRSFFDELYLHTYDPLLTPEYTRAQVDDLEILLELSPPADILDMPCGQGRHSIELARRGYRVTGVDLSAYLLGVARERARSAGVDDEALELVHCDMREFVRPRSYDVALNLFSSFGYLEDEEQDARVMAAFFECLRPGGRLVMEMIHKYWLLRSGHEHLWVETPGAFTLERVRFDVATDRTETERIVILDDGRVERRHFSVRQYSLVELAQMARRAGFELVGAYGTLRGDEPLTLESRRMVAVFRRP</sequence>
<keyword evidence="2" id="KW-0808">Transferase</keyword>
<dbReference type="Gene3D" id="2.20.25.110">
    <property type="entry name" value="S-adenosyl-L-methionine-dependent methyltransferases"/>
    <property type="match status" value="1"/>
</dbReference>
<dbReference type="PANTHER" id="PTHR43464">
    <property type="entry name" value="METHYLTRANSFERASE"/>
    <property type="match status" value="1"/>
</dbReference>
<dbReference type="PANTHER" id="PTHR43464:SF19">
    <property type="entry name" value="UBIQUINONE BIOSYNTHESIS O-METHYLTRANSFERASE, MITOCHONDRIAL"/>
    <property type="match status" value="1"/>
</dbReference>
<dbReference type="GO" id="GO:0032259">
    <property type="term" value="P:methylation"/>
    <property type="evidence" value="ECO:0007669"/>
    <property type="project" value="UniProtKB-KW"/>
</dbReference>
<dbReference type="CDD" id="cd02440">
    <property type="entry name" value="AdoMet_MTases"/>
    <property type="match status" value="1"/>
</dbReference>
<dbReference type="RefSeq" id="WP_324669382.1">
    <property type="nucleotide sequence ID" value="NZ_CP141614.1"/>
</dbReference>
<dbReference type="GO" id="GO:0008168">
    <property type="term" value="F:methyltransferase activity"/>
    <property type="evidence" value="ECO:0007669"/>
    <property type="project" value="UniProtKB-KW"/>
</dbReference>
<keyword evidence="3" id="KW-0949">S-adenosyl-L-methionine</keyword>
<evidence type="ECO:0000313" key="5">
    <source>
        <dbReference type="EMBL" id="WRP14993.1"/>
    </source>
</evidence>
<accession>A0ABZ1BQR5</accession>
<keyword evidence="6" id="KW-1185">Reference proteome</keyword>
<proteinExistence type="predicted"/>
<dbReference type="Proteomes" id="UP001333102">
    <property type="component" value="Chromosome"/>
</dbReference>
<dbReference type="InterPro" id="IPR041698">
    <property type="entry name" value="Methyltransf_25"/>
</dbReference>
<evidence type="ECO:0000256" key="1">
    <source>
        <dbReference type="ARBA" id="ARBA00022603"/>
    </source>
</evidence>
<dbReference type="InterPro" id="IPR029063">
    <property type="entry name" value="SAM-dependent_MTases_sf"/>
</dbReference>
<feature type="domain" description="Methyltransferase" evidence="4">
    <location>
        <begin position="50"/>
        <end position="148"/>
    </location>
</feature>
<dbReference type="Gene3D" id="3.40.50.150">
    <property type="entry name" value="Vaccinia Virus protein VP39"/>
    <property type="match status" value="1"/>
</dbReference>
<name>A0ABZ1BQR5_9FIRM</name>
<organism evidence="5 6">
    <name type="scientific">Geochorda subterranea</name>
    <dbReference type="NCBI Taxonomy" id="3109564"/>
    <lineage>
        <taxon>Bacteria</taxon>
        <taxon>Bacillati</taxon>
        <taxon>Bacillota</taxon>
        <taxon>Limnochordia</taxon>
        <taxon>Limnochordales</taxon>
        <taxon>Geochordaceae</taxon>
        <taxon>Geochorda</taxon>
    </lineage>
</organism>
<evidence type="ECO:0000259" key="4">
    <source>
        <dbReference type="Pfam" id="PF13649"/>
    </source>
</evidence>
<evidence type="ECO:0000256" key="2">
    <source>
        <dbReference type="ARBA" id="ARBA00022679"/>
    </source>
</evidence>
<keyword evidence="1 5" id="KW-0489">Methyltransferase</keyword>
<evidence type="ECO:0000313" key="6">
    <source>
        <dbReference type="Proteomes" id="UP001333102"/>
    </source>
</evidence>
<evidence type="ECO:0000256" key="3">
    <source>
        <dbReference type="ARBA" id="ARBA00022691"/>
    </source>
</evidence>
<reference evidence="6" key="1">
    <citation type="submission" date="2023-12" db="EMBL/GenBank/DDBJ databases">
        <title>Novel isolates from deep terrestrial aquifers shed light on the physiology and ecology of the class Limnochordia.</title>
        <authorList>
            <person name="Karnachuk O.V."/>
            <person name="Lukina A.P."/>
            <person name="Avakyan M.R."/>
            <person name="Kadnikov V."/>
            <person name="Begmatov S."/>
            <person name="Beletsky A.V."/>
            <person name="Mardanov A.V."/>
            <person name="Ravin N.V."/>
        </authorList>
    </citation>
    <scope>NUCLEOTIDE SEQUENCE [LARGE SCALE GENOMIC DNA]</scope>
    <source>
        <strain evidence="6">LN</strain>
    </source>
</reference>
<gene>
    <name evidence="5" type="ORF">VLY81_02120</name>
</gene>
<dbReference type="EMBL" id="CP141614">
    <property type="protein sequence ID" value="WRP14993.1"/>
    <property type="molecule type" value="Genomic_DNA"/>
</dbReference>